<name>A0A835XW73_9CHLO</name>
<reference evidence="1" key="1">
    <citation type="journal article" date="2020" name="bioRxiv">
        <title>Comparative genomics of Chlamydomonas.</title>
        <authorList>
            <person name="Craig R.J."/>
            <person name="Hasan A.R."/>
            <person name="Ness R.W."/>
            <person name="Keightley P.D."/>
        </authorList>
    </citation>
    <scope>NUCLEOTIDE SEQUENCE</scope>
    <source>
        <strain evidence="1">CCAP 11/70</strain>
    </source>
</reference>
<dbReference type="OrthoDB" id="546833at2759"/>
<keyword evidence="2" id="KW-1185">Reference proteome</keyword>
<dbReference type="AlphaFoldDB" id="A0A835XW73"/>
<organism evidence="1 2">
    <name type="scientific">Edaphochlamys debaryana</name>
    <dbReference type="NCBI Taxonomy" id="47281"/>
    <lineage>
        <taxon>Eukaryota</taxon>
        <taxon>Viridiplantae</taxon>
        <taxon>Chlorophyta</taxon>
        <taxon>core chlorophytes</taxon>
        <taxon>Chlorophyceae</taxon>
        <taxon>CS clade</taxon>
        <taxon>Chlamydomonadales</taxon>
        <taxon>Chlamydomonadales incertae sedis</taxon>
        <taxon>Edaphochlamys</taxon>
    </lineage>
</organism>
<comment type="caution">
    <text evidence="1">The sequence shown here is derived from an EMBL/GenBank/DDBJ whole genome shotgun (WGS) entry which is preliminary data.</text>
</comment>
<dbReference type="Proteomes" id="UP000612055">
    <property type="component" value="Unassembled WGS sequence"/>
</dbReference>
<protein>
    <submittedName>
        <fullName evidence="1">Uncharacterized protein</fullName>
    </submittedName>
</protein>
<sequence>MCSATRTVAGPCFSGCSGGCFLVEAFARYSLSHVVRAQLACEDLRCRYYAGVYLLKHWMLNQRDKYWRSLRHVLGTAQQLNDERLVDRGRGDLGVVRASVFAHLTPRQAFPT</sequence>
<dbReference type="PANTHER" id="PTHR34958">
    <property type="entry name" value="CONDITIONAL LOSS-OF-GROWTH 1"/>
    <property type="match status" value="1"/>
</dbReference>
<dbReference type="EMBL" id="JAEHOE010000054">
    <property type="protein sequence ID" value="KAG2491343.1"/>
    <property type="molecule type" value="Genomic_DNA"/>
</dbReference>
<evidence type="ECO:0000313" key="2">
    <source>
        <dbReference type="Proteomes" id="UP000612055"/>
    </source>
</evidence>
<gene>
    <name evidence="1" type="ORF">HYH03_010345</name>
</gene>
<proteinExistence type="predicted"/>
<accession>A0A835XW73</accession>
<evidence type="ECO:0000313" key="1">
    <source>
        <dbReference type="EMBL" id="KAG2491343.1"/>
    </source>
</evidence>
<dbReference type="PANTHER" id="PTHR34958:SF1">
    <property type="entry name" value="ARMADILLO-LIKE HELICAL DOMAIN-CONTAINING PROTEIN"/>
    <property type="match status" value="1"/>
</dbReference>